<feature type="domain" description="Lumazine-binding" evidence="12">
    <location>
        <begin position="97"/>
        <end position="193"/>
    </location>
</feature>
<dbReference type="InterPro" id="IPR017938">
    <property type="entry name" value="Riboflavin_synthase-like_b-brl"/>
</dbReference>
<feature type="domain" description="Lumazine-binding" evidence="12">
    <location>
        <begin position="1"/>
        <end position="96"/>
    </location>
</feature>
<dbReference type="NCBIfam" id="TIGR00187">
    <property type="entry name" value="ribE"/>
    <property type="match status" value="1"/>
</dbReference>
<dbReference type="GO" id="GO:0004746">
    <property type="term" value="F:riboflavin synthase activity"/>
    <property type="evidence" value="ECO:0007669"/>
    <property type="project" value="UniProtKB-UniRule"/>
</dbReference>
<dbReference type="PROSITE" id="PS51177">
    <property type="entry name" value="LUMAZINE_BIND"/>
    <property type="match status" value="2"/>
</dbReference>
<organism evidence="13 14">
    <name type="scientific">Desulfurobacterium atlanticum</name>
    <dbReference type="NCBI Taxonomy" id="240169"/>
    <lineage>
        <taxon>Bacteria</taxon>
        <taxon>Pseudomonadati</taxon>
        <taxon>Aquificota</taxon>
        <taxon>Aquificia</taxon>
        <taxon>Desulfurobacteriales</taxon>
        <taxon>Desulfurobacteriaceae</taxon>
        <taxon>Desulfurobacterium</taxon>
    </lineage>
</organism>
<keyword evidence="14" id="KW-1185">Reference proteome</keyword>
<evidence type="ECO:0000256" key="11">
    <source>
        <dbReference type="PROSITE-ProRule" id="PRU00524"/>
    </source>
</evidence>
<reference evidence="14" key="1">
    <citation type="submission" date="2017-06" db="EMBL/GenBank/DDBJ databases">
        <authorList>
            <person name="Varghese N."/>
            <person name="Submissions S."/>
        </authorList>
    </citation>
    <scope>NUCLEOTIDE SEQUENCE [LARGE SCALE GENOMIC DNA]</scope>
    <source>
        <strain evidence="14">DSM 15668</strain>
    </source>
</reference>
<evidence type="ECO:0000256" key="8">
    <source>
        <dbReference type="ARBA" id="ARBA00022679"/>
    </source>
</evidence>
<evidence type="ECO:0000313" key="13">
    <source>
        <dbReference type="EMBL" id="SNR59862.1"/>
    </source>
</evidence>
<dbReference type="CDD" id="cd00402">
    <property type="entry name" value="Riboflavin_synthase_like"/>
    <property type="match status" value="1"/>
</dbReference>
<dbReference type="EC" id="2.5.1.9" evidence="5 10"/>
<dbReference type="PANTHER" id="PTHR21098:SF12">
    <property type="entry name" value="RIBOFLAVIN SYNTHASE"/>
    <property type="match status" value="1"/>
</dbReference>
<dbReference type="FunFam" id="2.40.30.20:FF:000003">
    <property type="entry name" value="Riboflavin synthase, alpha subunit"/>
    <property type="match status" value="1"/>
</dbReference>
<evidence type="ECO:0000256" key="6">
    <source>
        <dbReference type="ARBA" id="ARBA00013950"/>
    </source>
</evidence>
<evidence type="ECO:0000256" key="2">
    <source>
        <dbReference type="ARBA" id="ARBA00002803"/>
    </source>
</evidence>
<evidence type="ECO:0000256" key="9">
    <source>
        <dbReference type="ARBA" id="ARBA00022737"/>
    </source>
</evidence>
<evidence type="ECO:0000256" key="7">
    <source>
        <dbReference type="ARBA" id="ARBA00022619"/>
    </source>
</evidence>
<name>A0A238XMF6_9BACT</name>
<dbReference type="Gene3D" id="2.40.30.20">
    <property type="match status" value="2"/>
</dbReference>
<accession>A0A238XMF6</accession>
<protein>
    <recommendedName>
        <fullName evidence="6 10">Riboflavin synthase</fullName>
        <ecNumber evidence="5 10">2.5.1.9</ecNumber>
    </recommendedName>
</protein>
<evidence type="ECO:0000259" key="12">
    <source>
        <dbReference type="PROSITE" id="PS51177"/>
    </source>
</evidence>
<dbReference type="RefSeq" id="WP_089322131.1">
    <property type="nucleotide sequence ID" value="NZ_FZOB01000001.1"/>
</dbReference>
<dbReference type="SUPFAM" id="SSF63380">
    <property type="entry name" value="Riboflavin synthase domain-like"/>
    <property type="match status" value="2"/>
</dbReference>
<feature type="repeat" description="Lumazine-binding" evidence="11">
    <location>
        <begin position="97"/>
        <end position="193"/>
    </location>
</feature>
<keyword evidence="7" id="KW-0686">Riboflavin biosynthesis</keyword>
<feature type="repeat" description="Lumazine-binding" evidence="11">
    <location>
        <begin position="1"/>
        <end position="96"/>
    </location>
</feature>
<evidence type="ECO:0000256" key="3">
    <source>
        <dbReference type="ARBA" id="ARBA00004887"/>
    </source>
</evidence>
<comment type="subunit">
    <text evidence="4">Homotrimer.</text>
</comment>
<dbReference type="FunFam" id="2.40.30.20:FF:000004">
    <property type="entry name" value="Riboflavin synthase, alpha subunit"/>
    <property type="match status" value="1"/>
</dbReference>
<keyword evidence="8" id="KW-0808">Transferase</keyword>
<dbReference type="InterPro" id="IPR026017">
    <property type="entry name" value="Lumazine-bd_dom"/>
</dbReference>
<evidence type="ECO:0000313" key="14">
    <source>
        <dbReference type="Proteomes" id="UP000198405"/>
    </source>
</evidence>
<evidence type="ECO:0000256" key="4">
    <source>
        <dbReference type="ARBA" id="ARBA00011233"/>
    </source>
</evidence>
<dbReference type="Proteomes" id="UP000198405">
    <property type="component" value="Unassembled WGS sequence"/>
</dbReference>
<dbReference type="InterPro" id="IPR023366">
    <property type="entry name" value="ATP_synth_asu-like_sf"/>
</dbReference>
<comment type="function">
    <text evidence="2">Catalyzes the dismutation of two molecules of 6,7-dimethyl-8-ribityllumazine, resulting in the formation of riboflavin and 5-amino-6-(D-ribitylamino)uracil.</text>
</comment>
<evidence type="ECO:0000256" key="10">
    <source>
        <dbReference type="NCBIfam" id="TIGR00187"/>
    </source>
</evidence>
<comment type="pathway">
    <text evidence="3">Cofactor biosynthesis; riboflavin biosynthesis; riboflavin from 2-hydroxy-3-oxobutyl phosphate and 5-amino-6-(D-ribitylamino)uracil: step 2/2.</text>
</comment>
<dbReference type="NCBIfam" id="NF009566">
    <property type="entry name" value="PRK13020.1"/>
    <property type="match status" value="1"/>
</dbReference>
<dbReference type="PIRSF" id="PIRSF000498">
    <property type="entry name" value="Riboflavin_syn_A"/>
    <property type="match status" value="1"/>
</dbReference>
<dbReference type="Pfam" id="PF00677">
    <property type="entry name" value="Lum_binding"/>
    <property type="match status" value="2"/>
</dbReference>
<dbReference type="AlphaFoldDB" id="A0A238XMF6"/>
<dbReference type="EMBL" id="FZOB01000001">
    <property type="protein sequence ID" value="SNR59862.1"/>
    <property type="molecule type" value="Genomic_DNA"/>
</dbReference>
<evidence type="ECO:0000256" key="1">
    <source>
        <dbReference type="ARBA" id="ARBA00000968"/>
    </source>
</evidence>
<dbReference type="PANTHER" id="PTHR21098">
    <property type="entry name" value="RIBOFLAVIN SYNTHASE ALPHA CHAIN"/>
    <property type="match status" value="1"/>
</dbReference>
<sequence length="198" mass="21877">MFTGIVEETGKIKQILRQGKNSSLTVKCKKVIEETKKGDSIAVNGICLTVTEIERDSLSFDVSFETIEKSGFRYLRAGDIVNLERALKLSDRLGGHILQGHVDTITKITSIKRVGDSFLFSFKTPSKFGHLIVEKGSIGIDGISLTIASISESSFSVAVIPTTFEETNLKFKKPGDVVNIEFDIIGKYVEKMLKQMPK</sequence>
<dbReference type="InterPro" id="IPR001783">
    <property type="entry name" value="Lumazine-bd"/>
</dbReference>
<dbReference type="NCBIfam" id="NF006767">
    <property type="entry name" value="PRK09289.1"/>
    <property type="match status" value="1"/>
</dbReference>
<comment type="catalytic activity">
    <reaction evidence="1">
        <text>2 6,7-dimethyl-8-(1-D-ribityl)lumazine + H(+) = 5-amino-6-(D-ribitylamino)uracil + riboflavin</text>
        <dbReference type="Rhea" id="RHEA:20772"/>
        <dbReference type="ChEBI" id="CHEBI:15378"/>
        <dbReference type="ChEBI" id="CHEBI:15934"/>
        <dbReference type="ChEBI" id="CHEBI:57986"/>
        <dbReference type="ChEBI" id="CHEBI:58201"/>
        <dbReference type="EC" id="2.5.1.9"/>
    </reaction>
</comment>
<keyword evidence="9" id="KW-0677">Repeat</keyword>
<dbReference type="OrthoDB" id="9788537at2"/>
<gene>
    <name evidence="13" type="ORF">SAMN06265340_10194</name>
</gene>
<evidence type="ECO:0000256" key="5">
    <source>
        <dbReference type="ARBA" id="ARBA00012827"/>
    </source>
</evidence>
<dbReference type="GO" id="GO:0009231">
    <property type="term" value="P:riboflavin biosynthetic process"/>
    <property type="evidence" value="ECO:0007669"/>
    <property type="project" value="UniProtKB-KW"/>
</dbReference>
<proteinExistence type="predicted"/>